<dbReference type="RefSeq" id="WP_010343428.1">
    <property type="nucleotide sequence ID" value="NZ_CP132343.1"/>
</dbReference>
<keyword evidence="2 3" id="KW-0808">Transferase</keyword>
<proteinExistence type="inferred from homology"/>
<evidence type="ECO:0000313" key="4">
    <source>
        <dbReference type="Proteomes" id="UP000247346"/>
    </source>
</evidence>
<gene>
    <name evidence="3" type="ORF">XsacCFBP4641_14115</name>
</gene>
<dbReference type="GO" id="GO:0005829">
    <property type="term" value="C:cytosol"/>
    <property type="evidence" value="ECO:0007669"/>
    <property type="project" value="TreeGrafter"/>
</dbReference>
<protein>
    <submittedName>
        <fullName evidence="3">Acetyltransferase</fullName>
    </submittedName>
</protein>
<reference evidence="3 4" key="1">
    <citation type="submission" date="2016-08" db="EMBL/GenBank/DDBJ databases">
        <authorList>
            <person name="Seilhamer J.J."/>
        </authorList>
    </citation>
    <scope>NUCLEOTIDE SEQUENCE [LARGE SCALE GENOMIC DNA]</scope>
    <source>
        <strain evidence="3 4">CFBP4641</strain>
    </source>
</reference>
<evidence type="ECO:0000313" key="3">
    <source>
        <dbReference type="EMBL" id="PPU81696.1"/>
    </source>
</evidence>
<dbReference type="EMBL" id="MDEK01000012">
    <property type="protein sequence ID" value="PPU81696.1"/>
    <property type="molecule type" value="Genomic_DNA"/>
</dbReference>
<comment type="caution">
    <text evidence="3">The sequence shown here is derived from an EMBL/GenBank/DDBJ whole genome shotgun (WGS) entry which is preliminary data.</text>
</comment>
<evidence type="ECO:0000256" key="2">
    <source>
        <dbReference type="ARBA" id="ARBA00022679"/>
    </source>
</evidence>
<dbReference type="PANTHER" id="PTHR23416:SF23">
    <property type="entry name" value="ACETYLTRANSFERASE C18B11.09C-RELATED"/>
    <property type="match status" value="1"/>
</dbReference>
<dbReference type="GO" id="GO:0008374">
    <property type="term" value="F:O-acyltransferase activity"/>
    <property type="evidence" value="ECO:0007669"/>
    <property type="project" value="TreeGrafter"/>
</dbReference>
<dbReference type="OrthoDB" id="9815592at2"/>
<dbReference type="SUPFAM" id="SSF51161">
    <property type="entry name" value="Trimeric LpxA-like enzymes"/>
    <property type="match status" value="1"/>
</dbReference>
<dbReference type="Proteomes" id="UP000247346">
    <property type="component" value="Unassembled WGS sequence"/>
</dbReference>
<comment type="similarity">
    <text evidence="1">Belongs to the transferase hexapeptide repeat family.</text>
</comment>
<dbReference type="Pfam" id="PF00132">
    <property type="entry name" value="Hexapep"/>
    <property type="match status" value="1"/>
</dbReference>
<dbReference type="GeneID" id="93878804"/>
<dbReference type="Gene3D" id="2.160.10.10">
    <property type="entry name" value="Hexapeptide repeat proteins"/>
    <property type="match status" value="1"/>
</dbReference>
<dbReference type="InterPro" id="IPR051159">
    <property type="entry name" value="Hexapeptide_acetyltransf"/>
</dbReference>
<dbReference type="AlphaFoldDB" id="A0A2P5Z2C7"/>
<accession>A0A2P5Z2C7</accession>
<dbReference type="InterPro" id="IPR011004">
    <property type="entry name" value="Trimer_LpxA-like_sf"/>
</dbReference>
<dbReference type="PANTHER" id="PTHR23416">
    <property type="entry name" value="SIALIC ACID SYNTHASE-RELATED"/>
    <property type="match status" value="1"/>
</dbReference>
<name>A0A2P5Z2C7_9XANT</name>
<evidence type="ECO:0000256" key="1">
    <source>
        <dbReference type="ARBA" id="ARBA00007274"/>
    </source>
</evidence>
<dbReference type="InterPro" id="IPR001451">
    <property type="entry name" value="Hexapep"/>
</dbReference>
<sequence>MIEDDYKILLRRILKDPETEAFVKDIVLNRPLVFESSDGSNTLDIAASAVVNNATFNLSSGSIKIEDWAFFGHEVKLLTGSHDATRFDRERQTSIPQKGRDIVVKRGAWICTGAILVGPCIIGEHAVVAAGAVVTHDVPAFAVVGGAPAKLIKMLDGAVHEN</sequence>
<organism evidence="3 4">
    <name type="scientific">Xanthomonas sacchari</name>
    <dbReference type="NCBI Taxonomy" id="56458"/>
    <lineage>
        <taxon>Bacteria</taxon>
        <taxon>Pseudomonadati</taxon>
        <taxon>Pseudomonadota</taxon>
        <taxon>Gammaproteobacteria</taxon>
        <taxon>Lysobacterales</taxon>
        <taxon>Lysobacteraceae</taxon>
        <taxon>Xanthomonas</taxon>
    </lineage>
</organism>